<dbReference type="SUPFAM" id="SSF57625">
    <property type="entry name" value="Invertebrate chitin-binding proteins"/>
    <property type="match status" value="3"/>
</dbReference>
<dbReference type="SMART" id="SM00494">
    <property type="entry name" value="ChtBD2"/>
    <property type="match status" value="3"/>
</dbReference>
<evidence type="ECO:0000259" key="8">
    <source>
        <dbReference type="PROSITE" id="PS50940"/>
    </source>
</evidence>
<dbReference type="InterPro" id="IPR051940">
    <property type="entry name" value="Chitin_bind-dev_reg"/>
</dbReference>
<name>A0ABP1R3C6_9HEXA</name>
<dbReference type="PROSITE" id="PS50940">
    <property type="entry name" value="CHIT_BIND_II"/>
    <property type="match status" value="3"/>
</dbReference>
<feature type="signal peptide" evidence="7">
    <location>
        <begin position="1"/>
        <end position="20"/>
    </location>
</feature>
<accession>A0ABP1R3C6</accession>
<proteinExistence type="predicted"/>
<evidence type="ECO:0000256" key="5">
    <source>
        <dbReference type="ARBA" id="ARBA00023180"/>
    </source>
</evidence>
<dbReference type="EMBL" id="CAXLJM020000049">
    <property type="protein sequence ID" value="CAL8113565.1"/>
    <property type="molecule type" value="Genomic_DNA"/>
</dbReference>
<gene>
    <name evidence="9" type="ORF">ODALV1_LOCUS16074</name>
</gene>
<feature type="compositionally biased region" description="Low complexity" evidence="6">
    <location>
        <begin position="203"/>
        <end position="214"/>
    </location>
</feature>
<keyword evidence="4" id="KW-1015">Disulfide bond</keyword>
<keyword evidence="10" id="KW-1185">Reference proteome</keyword>
<evidence type="ECO:0000256" key="3">
    <source>
        <dbReference type="ARBA" id="ARBA00022737"/>
    </source>
</evidence>
<reference evidence="9 10" key="1">
    <citation type="submission" date="2024-08" db="EMBL/GenBank/DDBJ databases">
        <authorList>
            <person name="Cucini C."/>
            <person name="Frati F."/>
        </authorList>
    </citation>
    <scope>NUCLEOTIDE SEQUENCE [LARGE SCALE GENOMIC DNA]</scope>
</reference>
<dbReference type="Gene3D" id="2.170.140.10">
    <property type="entry name" value="Chitin binding domain"/>
    <property type="match status" value="2"/>
</dbReference>
<dbReference type="PANTHER" id="PTHR23301">
    <property type="entry name" value="CHITIN BINDING PERITROPHIN-A"/>
    <property type="match status" value="1"/>
</dbReference>
<feature type="domain" description="Chitin-binding type-2" evidence="8">
    <location>
        <begin position="72"/>
        <end position="128"/>
    </location>
</feature>
<feature type="domain" description="Chitin-binding type-2" evidence="8">
    <location>
        <begin position="139"/>
        <end position="194"/>
    </location>
</feature>
<feature type="chain" id="PRO_5046964459" description="Chitin-binding type-2 domain-containing protein" evidence="7">
    <location>
        <begin position="21"/>
        <end position="338"/>
    </location>
</feature>
<dbReference type="InterPro" id="IPR002557">
    <property type="entry name" value="Chitin-bd_dom"/>
</dbReference>
<keyword evidence="2 7" id="KW-0732">Signal</keyword>
<dbReference type="Proteomes" id="UP001642540">
    <property type="component" value="Unassembled WGS sequence"/>
</dbReference>
<evidence type="ECO:0000313" key="10">
    <source>
        <dbReference type="Proteomes" id="UP001642540"/>
    </source>
</evidence>
<comment type="caution">
    <text evidence="9">The sequence shown here is derived from an EMBL/GenBank/DDBJ whole genome shotgun (WGS) entry which is preliminary data.</text>
</comment>
<evidence type="ECO:0000256" key="6">
    <source>
        <dbReference type="SAM" id="MobiDB-lite"/>
    </source>
</evidence>
<dbReference type="InterPro" id="IPR036508">
    <property type="entry name" value="Chitin-bd_dom_sf"/>
</dbReference>
<dbReference type="Pfam" id="PF01607">
    <property type="entry name" value="CBM_14"/>
    <property type="match status" value="3"/>
</dbReference>
<keyword evidence="5" id="KW-0325">Glycoprotein</keyword>
<keyword evidence="3" id="KW-0677">Repeat</keyword>
<keyword evidence="1" id="KW-0147">Chitin-binding</keyword>
<evidence type="ECO:0000256" key="7">
    <source>
        <dbReference type="SAM" id="SignalP"/>
    </source>
</evidence>
<sequence>MDTSLFLFFCSILSINTSAGLYTPFVLIGTSNWNNGIQVQKQVISAGAATSTTFARNLHDVGEARKATSKNNEVCKEPTGQFADPKYCDKYYNCWEGRPVSSAHCSHGLMFNEQTSSCDYPSMVNCDGKEVSQPLQDADVGCEEPYGTFANPRNCAMYTVCHAGMASHYTCTEGLAYDKELGVCTQPQDPACLQHAPHDPPEGEGLPELPLDPDNIQPAPPSGPGGGSGGGDSIAFPVIPGLTPPVKCPMSSNGFIPIAKDCQSVLVCMDGAGYLLRCTEGNYYHPPEARCKPGRSDACEQTTFPPFIPLAKISNPTVKYAYIRPGYPLLPNQMKYQK</sequence>
<feature type="region of interest" description="Disordered" evidence="6">
    <location>
        <begin position="192"/>
        <end position="233"/>
    </location>
</feature>
<protein>
    <recommendedName>
        <fullName evidence="8">Chitin-binding type-2 domain-containing protein</fullName>
    </recommendedName>
</protein>
<organism evidence="9 10">
    <name type="scientific">Orchesella dallaii</name>
    <dbReference type="NCBI Taxonomy" id="48710"/>
    <lineage>
        <taxon>Eukaryota</taxon>
        <taxon>Metazoa</taxon>
        <taxon>Ecdysozoa</taxon>
        <taxon>Arthropoda</taxon>
        <taxon>Hexapoda</taxon>
        <taxon>Collembola</taxon>
        <taxon>Entomobryomorpha</taxon>
        <taxon>Entomobryoidea</taxon>
        <taxon>Orchesellidae</taxon>
        <taxon>Orchesellinae</taxon>
        <taxon>Orchesella</taxon>
    </lineage>
</organism>
<dbReference type="PANTHER" id="PTHR23301:SF0">
    <property type="entry name" value="CHITIN-BINDING TYPE-2 DOMAIN-CONTAINING PROTEIN-RELATED"/>
    <property type="match status" value="1"/>
</dbReference>
<evidence type="ECO:0000256" key="4">
    <source>
        <dbReference type="ARBA" id="ARBA00023157"/>
    </source>
</evidence>
<evidence type="ECO:0000313" key="9">
    <source>
        <dbReference type="EMBL" id="CAL8113565.1"/>
    </source>
</evidence>
<feature type="domain" description="Chitin-binding type-2" evidence="8">
    <location>
        <begin position="245"/>
        <end position="301"/>
    </location>
</feature>
<evidence type="ECO:0000256" key="2">
    <source>
        <dbReference type="ARBA" id="ARBA00022729"/>
    </source>
</evidence>
<evidence type="ECO:0000256" key="1">
    <source>
        <dbReference type="ARBA" id="ARBA00022669"/>
    </source>
</evidence>